<proteinExistence type="predicted"/>
<dbReference type="Proteomes" id="UP001341840">
    <property type="component" value="Unassembled WGS sequence"/>
</dbReference>
<evidence type="ECO:0000313" key="3">
    <source>
        <dbReference type="Proteomes" id="UP001341840"/>
    </source>
</evidence>
<protein>
    <submittedName>
        <fullName evidence="2">Uncharacterized protein</fullName>
    </submittedName>
</protein>
<name>A0ABU6Q7G1_9FABA</name>
<feature type="transmembrane region" description="Helical" evidence="1">
    <location>
        <begin position="39"/>
        <end position="57"/>
    </location>
</feature>
<gene>
    <name evidence="2" type="ORF">PIB30_014322</name>
</gene>
<keyword evidence="1" id="KW-0812">Transmembrane</keyword>
<accession>A0ABU6Q7G1</accession>
<keyword evidence="1" id="KW-0472">Membrane</keyword>
<comment type="caution">
    <text evidence="2">The sequence shown here is derived from an EMBL/GenBank/DDBJ whole genome shotgun (WGS) entry which is preliminary data.</text>
</comment>
<reference evidence="2 3" key="1">
    <citation type="journal article" date="2023" name="Plants (Basel)">
        <title>Bridging the Gap: Combining Genomics and Transcriptomics Approaches to Understand Stylosanthes scabra, an Orphan Legume from the Brazilian Caatinga.</title>
        <authorList>
            <person name="Ferreira-Neto J.R.C."/>
            <person name="da Silva M.D."/>
            <person name="Binneck E."/>
            <person name="de Melo N.F."/>
            <person name="da Silva R.H."/>
            <person name="de Melo A.L.T.M."/>
            <person name="Pandolfi V."/>
            <person name="Bustamante F.O."/>
            <person name="Brasileiro-Vidal A.C."/>
            <person name="Benko-Iseppon A.M."/>
        </authorList>
    </citation>
    <scope>NUCLEOTIDE SEQUENCE [LARGE SCALE GENOMIC DNA]</scope>
    <source>
        <tissue evidence="2">Leaves</tissue>
    </source>
</reference>
<dbReference type="EMBL" id="JASCZI010000038">
    <property type="protein sequence ID" value="MED6107471.1"/>
    <property type="molecule type" value="Genomic_DNA"/>
</dbReference>
<keyword evidence="1" id="KW-1133">Transmembrane helix</keyword>
<feature type="transmembrane region" description="Helical" evidence="1">
    <location>
        <begin position="113"/>
        <end position="131"/>
    </location>
</feature>
<sequence>MASFQDILAKYDTLFGFTTFSLFNPVPEIASFQDVLVKFNMLFAFTTFISIFFPVPAPFDLDFVKLHLVFRSASCICFLSSLLVVMSLELVLRLIELRLVGPHINLKLVRCGMLASAIYTATGLVFLVLTVV</sequence>
<feature type="transmembrane region" description="Helical" evidence="1">
    <location>
        <begin position="69"/>
        <end position="92"/>
    </location>
</feature>
<evidence type="ECO:0000256" key="1">
    <source>
        <dbReference type="SAM" id="Phobius"/>
    </source>
</evidence>
<keyword evidence="3" id="KW-1185">Reference proteome</keyword>
<organism evidence="2 3">
    <name type="scientific">Stylosanthes scabra</name>
    <dbReference type="NCBI Taxonomy" id="79078"/>
    <lineage>
        <taxon>Eukaryota</taxon>
        <taxon>Viridiplantae</taxon>
        <taxon>Streptophyta</taxon>
        <taxon>Embryophyta</taxon>
        <taxon>Tracheophyta</taxon>
        <taxon>Spermatophyta</taxon>
        <taxon>Magnoliopsida</taxon>
        <taxon>eudicotyledons</taxon>
        <taxon>Gunneridae</taxon>
        <taxon>Pentapetalae</taxon>
        <taxon>rosids</taxon>
        <taxon>fabids</taxon>
        <taxon>Fabales</taxon>
        <taxon>Fabaceae</taxon>
        <taxon>Papilionoideae</taxon>
        <taxon>50 kb inversion clade</taxon>
        <taxon>dalbergioids sensu lato</taxon>
        <taxon>Dalbergieae</taxon>
        <taxon>Pterocarpus clade</taxon>
        <taxon>Stylosanthes</taxon>
    </lineage>
</organism>
<evidence type="ECO:0000313" key="2">
    <source>
        <dbReference type="EMBL" id="MED6107471.1"/>
    </source>
</evidence>